<dbReference type="Pfam" id="PF01323">
    <property type="entry name" value="DSBA"/>
    <property type="match status" value="1"/>
</dbReference>
<dbReference type="SUPFAM" id="SSF52833">
    <property type="entry name" value="Thioredoxin-like"/>
    <property type="match status" value="1"/>
</dbReference>
<evidence type="ECO:0000313" key="2">
    <source>
        <dbReference type="EMBL" id="RPF51027.1"/>
    </source>
</evidence>
<dbReference type="CDD" id="cd03024">
    <property type="entry name" value="DsbA_FrnE"/>
    <property type="match status" value="1"/>
</dbReference>
<gene>
    <name evidence="2" type="ORF">EDC24_2289</name>
</gene>
<comment type="caution">
    <text evidence="2">The sequence shown here is derived from an EMBL/GenBank/DDBJ whole genome shotgun (WGS) entry which is preliminary data.</text>
</comment>
<dbReference type="GO" id="GO:0016491">
    <property type="term" value="F:oxidoreductase activity"/>
    <property type="evidence" value="ECO:0007669"/>
    <property type="project" value="InterPro"/>
</dbReference>
<dbReference type="PANTHER" id="PTHR13887:SF41">
    <property type="entry name" value="THIOREDOXIN SUPERFAMILY PROTEIN"/>
    <property type="match status" value="1"/>
</dbReference>
<protein>
    <submittedName>
        <fullName evidence="2">Putative DsbA family dithiol-disulfide isomerase</fullName>
    </submittedName>
</protein>
<dbReference type="InterPro" id="IPR036249">
    <property type="entry name" value="Thioredoxin-like_sf"/>
</dbReference>
<accession>A0A3N5B182</accession>
<proteinExistence type="predicted"/>
<feature type="domain" description="DSBA-like thioredoxin" evidence="1">
    <location>
        <begin position="3"/>
        <end position="204"/>
    </location>
</feature>
<dbReference type="EMBL" id="RKRF01000011">
    <property type="protein sequence ID" value="RPF51027.1"/>
    <property type="molecule type" value="Genomic_DNA"/>
</dbReference>
<evidence type="ECO:0000259" key="1">
    <source>
        <dbReference type="Pfam" id="PF01323"/>
    </source>
</evidence>
<name>A0A3N5B182_9BACI</name>
<dbReference type="Gene3D" id="3.40.30.10">
    <property type="entry name" value="Glutaredoxin"/>
    <property type="match status" value="1"/>
</dbReference>
<keyword evidence="3" id="KW-1185">Reference proteome</keyword>
<dbReference type="RefSeq" id="WP_124222617.1">
    <property type="nucleotide sequence ID" value="NZ_RKRF01000011.1"/>
</dbReference>
<dbReference type="InterPro" id="IPR001853">
    <property type="entry name" value="DSBA-like_thioredoxin_dom"/>
</dbReference>
<dbReference type="OrthoDB" id="9799122at2"/>
<evidence type="ECO:0000313" key="3">
    <source>
        <dbReference type="Proteomes" id="UP000276443"/>
    </source>
</evidence>
<keyword evidence="2" id="KW-0413">Isomerase</keyword>
<sequence length="236" mass="27158">MKIEIWSDVVCPFCYIGKKRLEHAMEQFDHSDEVQLQFRSFQLDPTAKKNTNEDIHEMLANKYGMSYEEGKRMNDQMAEQAKEVGLEFNFDDVIPTNTEDAHRLSHFADQQGKMYDMMERLMQAYFTEGKNVGDQDVLAVLAEEVGLNREESLEILETVKYKRDVVNDQQEAGQLGVQGVPFFVFNEKYAVSGAQPTDVFLDVLNKVHEEEQQKPKIQVLNKSSNTEYCDDDSCGT</sequence>
<organism evidence="2 3">
    <name type="scientific">Aquisalibacillus elongatus</name>
    <dbReference type="NCBI Taxonomy" id="485577"/>
    <lineage>
        <taxon>Bacteria</taxon>
        <taxon>Bacillati</taxon>
        <taxon>Bacillota</taxon>
        <taxon>Bacilli</taxon>
        <taxon>Bacillales</taxon>
        <taxon>Bacillaceae</taxon>
        <taxon>Aquisalibacillus</taxon>
    </lineage>
</organism>
<dbReference type="Proteomes" id="UP000276443">
    <property type="component" value="Unassembled WGS sequence"/>
</dbReference>
<dbReference type="PANTHER" id="PTHR13887">
    <property type="entry name" value="GLUTATHIONE S-TRANSFERASE KAPPA"/>
    <property type="match status" value="1"/>
</dbReference>
<dbReference type="AlphaFoldDB" id="A0A3N5B182"/>
<dbReference type="GO" id="GO:0016853">
    <property type="term" value="F:isomerase activity"/>
    <property type="evidence" value="ECO:0007669"/>
    <property type="project" value="UniProtKB-KW"/>
</dbReference>
<reference evidence="2 3" key="1">
    <citation type="submission" date="2018-11" db="EMBL/GenBank/DDBJ databases">
        <title>Genomic Encyclopedia of Type Strains, Phase IV (KMG-IV): sequencing the most valuable type-strain genomes for metagenomic binning, comparative biology and taxonomic classification.</title>
        <authorList>
            <person name="Goeker M."/>
        </authorList>
    </citation>
    <scope>NUCLEOTIDE SEQUENCE [LARGE SCALE GENOMIC DNA]</scope>
    <source>
        <strain evidence="2 3">DSM 18090</strain>
    </source>
</reference>